<keyword evidence="1" id="KW-1133">Transmembrane helix</keyword>
<dbReference type="Pfam" id="PF09972">
    <property type="entry name" value="DUF2207"/>
    <property type="match status" value="1"/>
</dbReference>
<keyword evidence="8" id="KW-1185">Reference proteome</keyword>
<evidence type="ECO:0000313" key="6">
    <source>
        <dbReference type="EMBL" id="AOZ46453.1"/>
    </source>
</evidence>
<gene>
    <name evidence="6" type="ORF">A8L58_06790</name>
    <name evidence="5" type="ORF">AXH35_05325</name>
</gene>
<evidence type="ECO:0000259" key="3">
    <source>
        <dbReference type="Pfam" id="PF09972"/>
    </source>
</evidence>
<evidence type="ECO:0000313" key="7">
    <source>
        <dbReference type="Proteomes" id="UP000075221"/>
    </source>
</evidence>
<evidence type="ECO:0000256" key="1">
    <source>
        <dbReference type="SAM" id="Phobius"/>
    </source>
</evidence>
<organism evidence="5 7">
    <name type="scientific">Acidipropionibacterium acidipropionici</name>
    <dbReference type="NCBI Taxonomy" id="1748"/>
    <lineage>
        <taxon>Bacteria</taxon>
        <taxon>Bacillati</taxon>
        <taxon>Actinomycetota</taxon>
        <taxon>Actinomycetes</taxon>
        <taxon>Propionibacteriales</taxon>
        <taxon>Propionibacteriaceae</taxon>
        <taxon>Acidipropionibacterium</taxon>
    </lineage>
</organism>
<protein>
    <recommendedName>
        <fullName evidence="9">DUF2207 domain-containing protein</fullName>
    </recommendedName>
</protein>
<feature type="domain" description="DUF2207" evidence="3">
    <location>
        <begin position="35"/>
        <end position="219"/>
    </location>
</feature>
<dbReference type="Proteomes" id="UP000178666">
    <property type="component" value="Chromosome"/>
</dbReference>
<feature type="domain" description="Predicted membrane protein YciQ-like C-terminal" evidence="4">
    <location>
        <begin position="304"/>
        <end position="530"/>
    </location>
</feature>
<keyword evidence="1" id="KW-0812">Transmembrane</keyword>
<feature type="signal peptide" evidence="2">
    <location>
        <begin position="1"/>
        <end position="25"/>
    </location>
</feature>
<feature type="transmembrane region" description="Helical" evidence="1">
    <location>
        <begin position="242"/>
        <end position="264"/>
    </location>
</feature>
<proteinExistence type="predicted"/>
<dbReference type="AlphaFoldDB" id="A0AAC8YDY9"/>
<evidence type="ECO:0000259" key="4">
    <source>
        <dbReference type="Pfam" id="PF20990"/>
    </source>
</evidence>
<dbReference type="InterPro" id="IPR048389">
    <property type="entry name" value="YciQ-like_C"/>
</dbReference>
<reference evidence="6 8" key="1">
    <citation type="journal article" date="2016" name="Plant Dis.">
        <title>Improved production of propionic acid using genome shuffling.</title>
        <authorList>
            <person name="Luna-Flores C.H."/>
            <person name="Palfreyman R.W."/>
            <person name="Kromer J.O."/>
            <person name="Nielsen L.K."/>
            <person name="Marcellin E."/>
        </authorList>
    </citation>
    <scope>NUCLEOTIDE SEQUENCE [LARGE SCALE GENOMIC DNA]</scope>
    <source>
        <strain evidence="6 8">F3E8</strain>
    </source>
</reference>
<feature type="chain" id="PRO_5041931255" description="DUF2207 domain-containing protein" evidence="2">
    <location>
        <begin position="26"/>
        <end position="607"/>
    </location>
</feature>
<dbReference type="EMBL" id="CP015970">
    <property type="protein sequence ID" value="AOZ46453.1"/>
    <property type="molecule type" value="Genomic_DNA"/>
</dbReference>
<keyword evidence="1" id="KW-0472">Membrane</keyword>
<evidence type="ECO:0000313" key="5">
    <source>
        <dbReference type="EMBL" id="AMS04971.1"/>
    </source>
</evidence>
<keyword evidence="2" id="KW-0732">Signal</keyword>
<feature type="transmembrane region" description="Helical" evidence="1">
    <location>
        <begin position="429"/>
        <end position="449"/>
    </location>
</feature>
<dbReference type="Pfam" id="PF20990">
    <property type="entry name" value="DUF2207_C"/>
    <property type="match status" value="1"/>
</dbReference>
<evidence type="ECO:0000256" key="2">
    <source>
        <dbReference type="SAM" id="SignalP"/>
    </source>
</evidence>
<evidence type="ECO:0008006" key="9">
    <source>
        <dbReference type="Google" id="ProtNLM"/>
    </source>
</evidence>
<name>A0AAC8YDY9_9ACTN</name>
<dbReference type="EMBL" id="CP014352">
    <property type="protein sequence ID" value="AMS04971.1"/>
    <property type="molecule type" value="Genomic_DNA"/>
</dbReference>
<sequence>MALMACLILVMLSAVTVQGSVPARADDDDTPSSWSIPNYDLKAQVDKNGDAKVTLEMTFDFAEDQGHGPYVTFATRQRLTDDPDHWRMIDYSDVTASSPSGADATVETKNESGAMLLRIGSEGREFTGEQRYRISFTVHGLISLKNAQSGMDEVNWQVFNGFDVPMDSAKVTVTGPTGVKRVACFNDGQSCSATSAGSTASFDAGAVSKQDPLHVVAGFPAGTFDASAEARTTKRLHAGNTFGLNVGSGLGAAIAAVVAGWFAVRGQRRRRDQEFLGVPPGVIPPEGQQNVGVRTSKPQVAVAFQPPKNVSPAEAGTLVDGTAGTDDVAAAMLDLAVRGHIRITPKCRNAKDRSRDWTFTLNPSARDQLRPWEQTFIQKFFHASATVDTMNMRTMNDDTTLADTKSALDQLMVTYGWYRKAPSAIRGRAFLAGLGVMFLGALIAFIGLFFGYGLVGIPVAIIGLVMAVLGITRAPGRTATGTAVLDQINGFKLYLTTAEADQIRFEEGIDVFSRYLPWATMFGVADRWVKIFADLQASGRYTADYGWYGGDINSFNLGFTAGFVSSLNDMTSAMSSSMESASTSSASSSGSGFSGGGGFGGGGGGGW</sequence>
<reference evidence="5 7" key="2">
    <citation type="submission" date="2016-02" db="EMBL/GenBank/DDBJ databases">
        <title>Complete Genome Sequence of Propionibacterium acidipropionici ATCC 55737.</title>
        <authorList>
            <person name="Luna Flores C.H."/>
            <person name="Nielsen L.K."/>
            <person name="Marcellin E."/>
        </authorList>
    </citation>
    <scope>NUCLEOTIDE SEQUENCE [LARGE SCALE GENOMIC DNA]</scope>
    <source>
        <strain evidence="5 7">ATCC 55737</strain>
    </source>
</reference>
<accession>A0AAC8YDY9</accession>
<dbReference type="InterPro" id="IPR018702">
    <property type="entry name" value="DUF2207"/>
</dbReference>
<feature type="transmembrane region" description="Helical" evidence="1">
    <location>
        <begin position="455"/>
        <end position="472"/>
    </location>
</feature>
<evidence type="ECO:0000313" key="8">
    <source>
        <dbReference type="Proteomes" id="UP000178666"/>
    </source>
</evidence>
<dbReference type="Proteomes" id="UP000075221">
    <property type="component" value="Chromosome"/>
</dbReference>